<dbReference type="Proteomes" id="UP001360953">
    <property type="component" value="Unassembled WGS sequence"/>
</dbReference>
<keyword evidence="2" id="KW-1185">Reference proteome</keyword>
<gene>
    <name evidence="1" type="ORF">J3D65DRAFT_162991</name>
</gene>
<dbReference type="GeneID" id="92027090"/>
<sequence length="229" mass="25045">MPGQKTGDGEKGTRPDCVSFARCASEWRPGEITPKRAGVLHSTPLHSAPPARLFFLSSPPFRRSSPTPTSFNDCSHSGQSPVCHCLSPRRPAHSSLNPPPAVRSFPSFRRRHIHCHSAAKRHTPPATPPPQHVSSAPFPLHQMLHYPIRNMAVHSCAGRIEDTWHCQHGPYSATAPLMPIHQHEPNEQTPTLPHAQNAPMADAHLLFRSTRGPSGTCSVRKGSSILAIK</sequence>
<reference evidence="1 2" key="1">
    <citation type="submission" date="2024-04" db="EMBL/GenBank/DDBJ databases">
        <title>Phyllosticta paracitricarpa is synonymous to the EU quarantine fungus P. citricarpa based on phylogenomic analyses.</title>
        <authorList>
            <consortium name="Lawrence Berkeley National Laboratory"/>
            <person name="Van ingen-buijs V.A."/>
            <person name="Van westerhoven A.C."/>
            <person name="Haridas S."/>
            <person name="Skiadas P."/>
            <person name="Martin F."/>
            <person name="Groenewald J.Z."/>
            <person name="Crous P.W."/>
            <person name="Seidl M.F."/>
        </authorList>
    </citation>
    <scope>NUCLEOTIDE SEQUENCE [LARGE SCALE GENOMIC DNA]</scope>
    <source>
        <strain evidence="1 2">CPC 17464</strain>
    </source>
</reference>
<evidence type="ECO:0000313" key="2">
    <source>
        <dbReference type="Proteomes" id="UP001360953"/>
    </source>
</evidence>
<dbReference type="EMBL" id="JBBPEH010000015">
    <property type="protein sequence ID" value="KAK7529936.1"/>
    <property type="molecule type" value="Genomic_DNA"/>
</dbReference>
<comment type="caution">
    <text evidence="1">The sequence shown here is derived from an EMBL/GenBank/DDBJ whole genome shotgun (WGS) entry which is preliminary data.</text>
</comment>
<accession>A0ABR1L671</accession>
<proteinExistence type="predicted"/>
<evidence type="ECO:0000313" key="1">
    <source>
        <dbReference type="EMBL" id="KAK7529936.1"/>
    </source>
</evidence>
<name>A0ABR1L671_9PEZI</name>
<organism evidence="1 2">
    <name type="scientific">Phyllosticta citribraziliensis</name>
    <dbReference type="NCBI Taxonomy" id="989973"/>
    <lineage>
        <taxon>Eukaryota</taxon>
        <taxon>Fungi</taxon>
        <taxon>Dikarya</taxon>
        <taxon>Ascomycota</taxon>
        <taxon>Pezizomycotina</taxon>
        <taxon>Dothideomycetes</taxon>
        <taxon>Dothideomycetes incertae sedis</taxon>
        <taxon>Botryosphaeriales</taxon>
        <taxon>Phyllostictaceae</taxon>
        <taxon>Phyllosticta</taxon>
    </lineage>
</organism>
<protein>
    <submittedName>
        <fullName evidence="1">Uncharacterized protein</fullName>
    </submittedName>
</protein>
<dbReference type="RefSeq" id="XP_066650302.1">
    <property type="nucleotide sequence ID" value="XM_066794184.1"/>
</dbReference>